<sequence length="1080" mass="121969">MAKSLTKDTFRDIKKSFGRFFSILMICALGVAFFVGIKSAPLSMEKTVDQYYDDYHMMDLRLVSTLGFTEDDVEALRKLDGIEGIFPTYSQDVLTTYHNRELVLKLHALPKDLSDENKNYLNRVKVIEGRLPQKSGEVVIEQGAYMDQIKIGSKLTLESGTDTPLSDQLHTVEYTVVGIVQTPYYLSFDKGSSTIGSGQISSFVMIPQEDFKSEIYTEIFLTAEGVRDLDTFSQKYQEALNPLVSSIEEVAHQRTQVRYDEVVQAATEELNKGKEEYDAQRKKVEGELQQAAAQLEEAQQTITSGKNELTQQESAFQTTINQAKQQLNQAETELTDQQKVFDEKYQQFYAIKASSWEQIELAKQEMNQATTKVSQLAEAIDGLKELLNGPLLSEEEKVATKEELTKLEAQYQQANEQLQTGREELAKKEQELIDGEQQLIEAKQGLIQAKEALNQQKTQLDFQIKTAQEKFDEARRQLQQGEIEYNEGKQQYEEGKKEAEEEFKKVEEQLAKAQEQIDEISHPKWLILDRNKHYSFVDYQGASDSINAISQVFPVFFFMVAALVCLTTMTRMVDEQRMNIGTLKALGYGKYQIASKFLIYAGLASMIGSILGVAVGNLVFPSVVVNAYSMMYILPQPIIVFSWPLILLAVVIAVSVTTLSAYFALSAELVETPSLLMRPKAPKEGKRILLERIPFIWNRLSFIAKVTVRNIFRYKKRFFMTVFGIAGCTALLLTGFGLKDSIRTIVDKQFNTLFLYDMTISFDRMVTNTDRHMFKDALSHEETFGATLLTTTENGKVMANDEQKELTLFIPDDLESLGDVIHFQNRLTNEELQLTDQGAILTEKAAKQLKVKVGDQVTVENSKGEQAQVSIVGITENYISHYIYLSKSLYQKLFGREVEPNQLLVSSDLSDSKTKSQVASELMARDEISGVSFVSALKDNFDDMLTNLNYVIILLIISAGALAFVVLYNLTNVNISERMREIATIKVLGFYDQEVSAYIYRENIILTLIGTLVGLGLGVLLHLFVMTTVEVDMMMFGRQIAGTSYLYAAGLTILFAVIVNFAMYYKLKNVEMVESLKSVD</sequence>
<dbReference type="PANTHER" id="PTHR30287:SF1">
    <property type="entry name" value="INNER MEMBRANE PROTEIN"/>
    <property type="match status" value="1"/>
</dbReference>
<feature type="transmembrane region" description="Helical" evidence="7">
    <location>
        <begin position="597"/>
        <end position="620"/>
    </location>
</feature>
<dbReference type="InterPro" id="IPR038766">
    <property type="entry name" value="Membrane_comp_ABC_pdt"/>
</dbReference>
<feature type="transmembrane region" description="Helical" evidence="7">
    <location>
        <begin position="552"/>
        <end position="569"/>
    </location>
</feature>
<evidence type="ECO:0000256" key="1">
    <source>
        <dbReference type="ARBA" id="ARBA00004651"/>
    </source>
</evidence>
<evidence type="ECO:0000256" key="4">
    <source>
        <dbReference type="ARBA" id="ARBA00022989"/>
    </source>
</evidence>
<keyword evidence="4 7" id="KW-1133">Transmembrane helix</keyword>
<evidence type="ECO:0000313" key="11">
    <source>
        <dbReference type="Proteomes" id="UP001432099"/>
    </source>
</evidence>
<feature type="transmembrane region" description="Helical" evidence="7">
    <location>
        <begin position="948"/>
        <end position="970"/>
    </location>
</feature>
<evidence type="ECO:0000259" key="8">
    <source>
        <dbReference type="Pfam" id="PF02687"/>
    </source>
</evidence>
<feature type="transmembrane region" description="Helical" evidence="7">
    <location>
        <begin position="1045"/>
        <end position="1065"/>
    </location>
</feature>
<feature type="domain" description="ABC3 transporter permease C-terminal" evidence="8">
    <location>
        <begin position="954"/>
        <end position="1070"/>
    </location>
</feature>
<dbReference type="InterPro" id="IPR003838">
    <property type="entry name" value="ABC3_permease_C"/>
</dbReference>
<organism evidence="10 11">
    <name type="scientific">Turicibacter faecis</name>
    <dbReference type="NCBI Taxonomy" id="2963365"/>
    <lineage>
        <taxon>Bacteria</taxon>
        <taxon>Bacillati</taxon>
        <taxon>Bacillota</taxon>
        <taxon>Erysipelotrichia</taxon>
        <taxon>Erysipelotrichales</taxon>
        <taxon>Turicibacteraceae</taxon>
        <taxon>Turicibacter</taxon>
    </lineage>
</organism>
<dbReference type="Proteomes" id="UP001432099">
    <property type="component" value="Chromosome"/>
</dbReference>
<feature type="transmembrane region" description="Helical" evidence="7">
    <location>
        <begin position="20"/>
        <end position="37"/>
    </location>
</feature>
<dbReference type="Pfam" id="PF12704">
    <property type="entry name" value="MacB_PCD"/>
    <property type="match status" value="2"/>
</dbReference>
<protein>
    <submittedName>
        <fullName evidence="10">Membrane protein</fullName>
    </submittedName>
</protein>
<dbReference type="EMBL" id="AP028127">
    <property type="protein sequence ID" value="BEH90219.1"/>
    <property type="molecule type" value="Genomic_DNA"/>
</dbReference>
<feature type="domain" description="MacB-like periplasmic core" evidence="9">
    <location>
        <begin position="722"/>
        <end position="922"/>
    </location>
</feature>
<gene>
    <name evidence="10" type="ORF">T23_03210</name>
</gene>
<reference evidence="10" key="1">
    <citation type="journal article" date="2024" name="Int. J. Syst. Evol. Microbiol.">
        <title>Turicibacter faecis sp. nov., isolated from faeces of heart failure mouse model.</title>
        <authorList>
            <person name="Imamura Y."/>
            <person name="Motooka D."/>
            <person name="Nakajima Y."/>
            <person name="Ito S."/>
            <person name="Kitakaze M."/>
            <person name="Iida T."/>
            <person name="Nakamura S."/>
        </authorList>
    </citation>
    <scope>NUCLEOTIDE SEQUENCE</scope>
    <source>
        <strain evidence="10">TC023</strain>
    </source>
</reference>
<feature type="transmembrane region" description="Helical" evidence="7">
    <location>
        <begin position="1004"/>
        <end position="1025"/>
    </location>
</feature>
<keyword evidence="6" id="KW-0175">Coiled coil</keyword>
<dbReference type="RefSeq" id="WP_202618747.1">
    <property type="nucleotide sequence ID" value="NZ_AP028127.1"/>
</dbReference>
<evidence type="ECO:0000256" key="6">
    <source>
        <dbReference type="SAM" id="Coils"/>
    </source>
</evidence>
<evidence type="ECO:0000256" key="3">
    <source>
        <dbReference type="ARBA" id="ARBA00022692"/>
    </source>
</evidence>
<feature type="domain" description="ABC3 transporter permease C-terminal" evidence="8">
    <location>
        <begin position="552"/>
        <end position="665"/>
    </location>
</feature>
<feature type="transmembrane region" description="Helical" evidence="7">
    <location>
        <begin position="718"/>
        <end position="738"/>
    </location>
</feature>
<keyword evidence="11" id="KW-1185">Reference proteome</keyword>
<dbReference type="InterPro" id="IPR025857">
    <property type="entry name" value="MacB_PCD"/>
</dbReference>
<proteinExistence type="predicted"/>
<comment type="subcellular location">
    <subcellularLocation>
        <location evidence="1">Cell membrane</location>
        <topology evidence="1">Multi-pass membrane protein</topology>
    </subcellularLocation>
</comment>
<evidence type="ECO:0000256" key="2">
    <source>
        <dbReference type="ARBA" id="ARBA00022475"/>
    </source>
</evidence>
<name>A0ABM8IMA9_9FIRM</name>
<evidence type="ECO:0000259" key="9">
    <source>
        <dbReference type="Pfam" id="PF12704"/>
    </source>
</evidence>
<keyword evidence="5 7" id="KW-0472">Membrane</keyword>
<keyword evidence="2" id="KW-1003">Cell membrane</keyword>
<evidence type="ECO:0000313" key="10">
    <source>
        <dbReference type="EMBL" id="BEH90219.1"/>
    </source>
</evidence>
<feature type="coiled-coil region" evidence="6">
    <location>
        <begin position="263"/>
        <end position="516"/>
    </location>
</feature>
<dbReference type="PANTHER" id="PTHR30287">
    <property type="entry name" value="MEMBRANE COMPONENT OF PREDICTED ABC SUPERFAMILY METABOLITE UPTAKE TRANSPORTER"/>
    <property type="match status" value="1"/>
</dbReference>
<dbReference type="Pfam" id="PF02687">
    <property type="entry name" value="FtsX"/>
    <property type="match status" value="2"/>
</dbReference>
<accession>A0ABM8IMA9</accession>
<evidence type="ECO:0000256" key="5">
    <source>
        <dbReference type="ARBA" id="ARBA00023136"/>
    </source>
</evidence>
<evidence type="ECO:0000256" key="7">
    <source>
        <dbReference type="SAM" id="Phobius"/>
    </source>
</evidence>
<keyword evidence="3 7" id="KW-0812">Transmembrane</keyword>
<feature type="transmembrane region" description="Helical" evidence="7">
    <location>
        <begin position="640"/>
        <end position="665"/>
    </location>
</feature>
<feature type="domain" description="MacB-like periplasmic core" evidence="9">
    <location>
        <begin position="28"/>
        <end position="235"/>
    </location>
</feature>